<dbReference type="PATRIC" id="fig|1293597.4.peg.1779"/>
<dbReference type="RefSeq" id="WP_051011251.1">
    <property type="nucleotide sequence ID" value="NZ_AZDU01000007.1"/>
</dbReference>
<feature type="transmembrane region" description="Helical" evidence="1">
    <location>
        <begin position="206"/>
        <end position="224"/>
    </location>
</feature>
<dbReference type="Proteomes" id="UP000051074">
    <property type="component" value="Unassembled WGS sequence"/>
</dbReference>
<keyword evidence="1" id="KW-0812">Transmembrane</keyword>
<feature type="transmembrane region" description="Helical" evidence="1">
    <location>
        <begin position="100"/>
        <end position="124"/>
    </location>
</feature>
<dbReference type="EMBL" id="AZDU01000007">
    <property type="protein sequence ID" value="KRL03081.1"/>
    <property type="molecule type" value="Genomic_DNA"/>
</dbReference>
<protein>
    <submittedName>
        <fullName evidence="2">Uncharacterized protein</fullName>
    </submittedName>
</protein>
<feature type="transmembrane region" description="Helical" evidence="1">
    <location>
        <begin position="67"/>
        <end position="88"/>
    </location>
</feature>
<reference evidence="2 3" key="1">
    <citation type="journal article" date="2015" name="Genome Announc.">
        <title>Expanding the biotechnology potential of lactobacilli through comparative genomics of 213 strains and associated genera.</title>
        <authorList>
            <person name="Sun Z."/>
            <person name="Harris H.M."/>
            <person name="McCann A."/>
            <person name="Guo C."/>
            <person name="Argimon S."/>
            <person name="Zhang W."/>
            <person name="Yang X."/>
            <person name="Jeffery I.B."/>
            <person name="Cooney J.C."/>
            <person name="Kagawa T.F."/>
            <person name="Liu W."/>
            <person name="Song Y."/>
            <person name="Salvetti E."/>
            <person name="Wrobel A."/>
            <person name="Rasinkangas P."/>
            <person name="Parkhill J."/>
            <person name="Rea M.C."/>
            <person name="O'Sullivan O."/>
            <person name="Ritari J."/>
            <person name="Douillard F.P."/>
            <person name="Paul Ross R."/>
            <person name="Yang R."/>
            <person name="Briner A.E."/>
            <person name="Felis G.E."/>
            <person name="de Vos W.M."/>
            <person name="Barrangou R."/>
            <person name="Klaenhammer T.R."/>
            <person name="Caufield P.W."/>
            <person name="Cui Y."/>
            <person name="Zhang H."/>
            <person name="O'Toole P.W."/>
        </authorList>
    </citation>
    <scope>NUCLEOTIDE SEQUENCE [LARGE SCALE GENOMIC DNA]</scope>
    <source>
        <strain evidence="2 3">DSM 19284</strain>
    </source>
</reference>
<accession>A0A0R1M5D8</accession>
<keyword evidence="3" id="KW-1185">Reference proteome</keyword>
<gene>
    <name evidence="2" type="ORF">FC20_GL001667</name>
</gene>
<name>A0A0R1M5D8_9LACO</name>
<feature type="transmembrane region" description="Helical" evidence="1">
    <location>
        <begin position="21"/>
        <end position="47"/>
    </location>
</feature>
<feature type="transmembrane region" description="Helical" evidence="1">
    <location>
        <begin position="173"/>
        <end position="194"/>
    </location>
</feature>
<keyword evidence="1" id="KW-1133">Transmembrane helix</keyword>
<comment type="caution">
    <text evidence="2">The sequence shown here is derived from an EMBL/GenBank/DDBJ whole genome shotgun (WGS) entry which is preliminary data.</text>
</comment>
<organism evidence="2 3">
    <name type="scientific">Lactobacillus equicursoris DSM 19284 = JCM 14600 = CIP 110162</name>
    <dbReference type="NCBI Taxonomy" id="1293597"/>
    <lineage>
        <taxon>Bacteria</taxon>
        <taxon>Bacillati</taxon>
        <taxon>Bacillota</taxon>
        <taxon>Bacilli</taxon>
        <taxon>Lactobacillales</taxon>
        <taxon>Lactobacillaceae</taxon>
        <taxon>Lactobacillus</taxon>
    </lineage>
</organism>
<sequence length="239" mass="26851">MALKKLSLIDYLWQKSSRKIWVKLLASTLAFSALFSVLALGNIGGIISNATVLGNLSVTATNLHNQLYFILPPVIVVNLIDFPLPHAVEYFFLVKRKKLLSYLLWHCVLVEISLIFSLILAGIISGCFSKLTWIDLDFGIDFLSLIYCLFGLMIIILVLDLLSLLIGKLKSGILIELFVLADNYLLSHYGWSLLLTHGLVNLPGQTINFLIEPAVYLAYLLLLLRYLSSKDFLQEVNYA</sequence>
<keyword evidence="1" id="KW-0472">Membrane</keyword>
<dbReference type="STRING" id="1293597.FC20_GL001667"/>
<dbReference type="AlphaFoldDB" id="A0A0R1M5D8"/>
<evidence type="ECO:0000313" key="3">
    <source>
        <dbReference type="Proteomes" id="UP000051074"/>
    </source>
</evidence>
<proteinExistence type="predicted"/>
<evidence type="ECO:0000256" key="1">
    <source>
        <dbReference type="SAM" id="Phobius"/>
    </source>
</evidence>
<feature type="transmembrane region" description="Helical" evidence="1">
    <location>
        <begin position="144"/>
        <end position="166"/>
    </location>
</feature>
<evidence type="ECO:0000313" key="2">
    <source>
        <dbReference type="EMBL" id="KRL03081.1"/>
    </source>
</evidence>